<protein>
    <submittedName>
        <fullName evidence="1">Uncharacterized protein</fullName>
    </submittedName>
</protein>
<accession>A0ACB9BU16</accession>
<evidence type="ECO:0000313" key="2">
    <source>
        <dbReference type="Proteomes" id="UP001056120"/>
    </source>
</evidence>
<sequence>MSSWSTPTVCIHINSTRSKIPHSLQKDMQSLGGWSIDRRIKDLKAIEAIVESLQDDKPDFSADVFEGMKNLRLLDVYWNFTSCEPTFLPDELRWLRWFQCPFPSLPLENKHKLAGLEMSYGRLERLWEGKMVMPNLKFITFYDLQFLIRFPDVTGAPNLESLVLSTCSNLEEVHESLGSHKRLVCLDMINCSKLRIFPTRLEMESLEILILINCHSLESSLEFSPCMAKLSHIDLYACYGIKELSSSISNLSSLRFLKLEACKGLTQIPNSIYELKHLRRLCLHDCRGLQRLPEEFGRMNKLQELELGSKDYFSPFEGQVETINFHVLTKLCSLRKLDLNWRQIREEDFPKDLHGLSSLEELNISHNSQLTKLPASISHLSSLKHLELDECSQLQNLHALPSGVQVVKASRYLDMMSNETFLKKWVVADQGLSIAIPGHKIPSWFKEQHGNEIALKLLPNWQSQIMGFAICGVFKQPTIHPYHYVEFRYEREVMCDPKPPGDYNDDGTTSDEENVWIGYIPFSCFMQMRNENHLLYEDWSNITEGNLIVTLRLSYHNAIRCGAHELKAIEAIVEALQDEKLDLRADIFEGMKN</sequence>
<dbReference type="EMBL" id="CM042039">
    <property type="protein sequence ID" value="KAI3725423.1"/>
    <property type="molecule type" value="Genomic_DNA"/>
</dbReference>
<name>A0ACB9BU16_9ASTR</name>
<dbReference type="Proteomes" id="UP001056120">
    <property type="component" value="Linkage Group LG22"/>
</dbReference>
<organism evidence="1 2">
    <name type="scientific">Smallanthus sonchifolius</name>
    <dbReference type="NCBI Taxonomy" id="185202"/>
    <lineage>
        <taxon>Eukaryota</taxon>
        <taxon>Viridiplantae</taxon>
        <taxon>Streptophyta</taxon>
        <taxon>Embryophyta</taxon>
        <taxon>Tracheophyta</taxon>
        <taxon>Spermatophyta</taxon>
        <taxon>Magnoliopsida</taxon>
        <taxon>eudicotyledons</taxon>
        <taxon>Gunneridae</taxon>
        <taxon>Pentapetalae</taxon>
        <taxon>asterids</taxon>
        <taxon>campanulids</taxon>
        <taxon>Asterales</taxon>
        <taxon>Asteraceae</taxon>
        <taxon>Asteroideae</taxon>
        <taxon>Heliantheae alliance</taxon>
        <taxon>Millerieae</taxon>
        <taxon>Smallanthus</taxon>
    </lineage>
</organism>
<reference evidence="1 2" key="2">
    <citation type="journal article" date="2022" name="Mol. Ecol. Resour.">
        <title>The genomes of chicory, endive, great burdock and yacon provide insights into Asteraceae paleo-polyploidization history and plant inulin production.</title>
        <authorList>
            <person name="Fan W."/>
            <person name="Wang S."/>
            <person name="Wang H."/>
            <person name="Wang A."/>
            <person name="Jiang F."/>
            <person name="Liu H."/>
            <person name="Zhao H."/>
            <person name="Xu D."/>
            <person name="Zhang Y."/>
        </authorList>
    </citation>
    <scope>NUCLEOTIDE SEQUENCE [LARGE SCALE GENOMIC DNA]</scope>
    <source>
        <strain evidence="2">cv. Yunnan</strain>
        <tissue evidence="1">Leaves</tissue>
    </source>
</reference>
<comment type="caution">
    <text evidence="1">The sequence shown here is derived from an EMBL/GenBank/DDBJ whole genome shotgun (WGS) entry which is preliminary data.</text>
</comment>
<keyword evidence="2" id="KW-1185">Reference proteome</keyword>
<gene>
    <name evidence="1" type="ORF">L1987_65211</name>
</gene>
<proteinExistence type="predicted"/>
<evidence type="ECO:0000313" key="1">
    <source>
        <dbReference type="EMBL" id="KAI3725423.1"/>
    </source>
</evidence>
<reference evidence="2" key="1">
    <citation type="journal article" date="2022" name="Mol. Ecol. Resour.">
        <title>The genomes of chicory, endive, great burdock and yacon provide insights into Asteraceae palaeo-polyploidization history and plant inulin production.</title>
        <authorList>
            <person name="Fan W."/>
            <person name="Wang S."/>
            <person name="Wang H."/>
            <person name="Wang A."/>
            <person name="Jiang F."/>
            <person name="Liu H."/>
            <person name="Zhao H."/>
            <person name="Xu D."/>
            <person name="Zhang Y."/>
        </authorList>
    </citation>
    <scope>NUCLEOTIDE SEQUENCE [LARGE SCALE GENOMIC DNA]</scope>
    <source>
        <strain evidence="2">cv. Yunnan</strain>
    </source>
</reference>